<organism evidence="1 2">
    <name type="scientific">Okeania hirsuta</name>
    <dbReference type="NCBI Taxonomy" id="1458930"/>
    <lineage>
        <taxon>Bacteria</taxon>
        <taxon>Bacillati</taxon>
        <taxon>Cyanobacteriota</taxon>
        <taxon>Cyanophyceae</taxon>
        <taxon>Oscillatoriophycideae</taxon>
        <taxon>Oscillatoriales</taxon>
        <taxon>Microcoleaceae</taxon>
        <taxon>Okeania</taxon>
    </lineage>
</organism>
<keyword evidence="2" id="KW-1185">Reference proteome</keyword>
<protein>
    <submittedName>
        <fullName evidence="1">Uncharacterized protein</fullName>
    </submittedName>
</protein>
<reference evidence="1 2" key="1">
    <citation type="journal article" date="2018" name="ACS Chem. Biol.">
        <title>Ketoreductase domain dysfunction expands chemodiversity: malyngamide biosynthesis in the cyanobacterium Okeania hirsuta.</title>
        <authorList>
            <person name="Moss N.A."/>
            <person name="Leao T."/>
            <person name="Rankin M."/>
            <person name="McCullough T.M."/>
            <person name="Qu P."/>
            <person name="Korobeynikov A."/>
            <person name="Smith J.L."/>
            <person name="Gerwick L."/>
            <person name="Gerwick W.H."/>
        </authorList>
    </citation>
    <scope>NUCLEOTIDE SEQUENCE [LARGE SCALE GENOMIC DNA]</scope>
    <source>
        <strain evidence="1 2">PAB10Feb10-1</strain>
    </source>
</reference>
<dbReference type="EMBL" id="RCBY01000049">
    <property type="protein sequence ID" value="RQH44984.1"/>
    <property type="molecule type" value="Genomic_DNA"/>
</dbReference>
<sequence length="172" mass="19678">MENASDVDRIRLPPLKAEFFSPKRDFRFIVSTRDNWKSMRAYGKLVQLRDKVSELVWEKELPQEYGPRYVVVGQRGEVLMLDEWINVKSKYAIVVVNLQNDLIIQYTFDKVQEVLNVPASVIIQKAVQGSWWISGSPSLDKLGLGVYVPTADKILRVDLNTGELLVIKSIPT</sequence>
<evidence type="ECO:0000313" key="1">
    <source>
        <dbReference type="EMBL" id="RQH44984.1"/>
    </source>
</evidence>
<gene>
    <name evidence="1" type="ORF">D5R40_11115</name>
</gene>
<proteinExistence type="predicted"/>
<name>A0A3N6RS05_9CYAN</name>
<evidence type="ECO:0000313" key="2">
    <source>
        <dbReference type="Proteomes" id="UP000269154"/>
    </source>
</evidence>
<comment type="caution">
    <text evidence="1">The sequence shown here is derived from an EMBL/GenBank/DDBJ whole genome shotgun (WGS) entry which is preliminary data.</text>
</comment>
<accession>A0A3N6RS05</accession>
<dbReference type="Proteomes" id="UP000269154">
    <property type="component" value="Unassembled WGS sequence"/>
</dbReference>
<dbReference type="AlphaFoldDB" id="A0A3N6RS05"/>